<dbReference type="AlphaFoldDB" id="A0AAW1YR06"/>
<gene>
    <name evidence="2" type="ORF">M0R45_006582</name>
</gene>
<accession>A0AAW1YR06</accession>
<dbReference type="Proteomes" id="UP001457282">
    <property type="component" value="Unassembled WGS sequence"/>
</dbReference>
<evidence type="ECO:0000313" key="2">
    <source>
        <dbReference type="EMBL" id="KAK9951122.1"/>
    </source>
</evidence>
<evidence type="ECO:0000313" key="3">
    <source>
        <dbReference type="Proteomes" id="UP001457282"/>
    </source>
</evidence>
<evidence type="ECO:0000256" key="1">
    <source>
        <dbReference type="SAM" id="MobiDB-lite"/>
    </source>
</evidence>
<sequence>MALREKYLSLDFYKLKSITSNHHYAITSAQPKLPRSAPCNSIIQSTSPPAPAIHRHRHRHRHRVQASTRIRTLLRLSSSPSSPCPIHSNTSLFTLCRQQASTSSLPPVLPASLFPVTTDAAAGKSPALSHGSQHTQATPPVSQTA</sequence>
<keyword evidence="3" id="KW-1185">Reference proteome</keyword>
<dbReference type="EMBL" id="JBEDUW010000001">
    <property type="protein sequence ID" value="KAK9951122.1"/>
    <property type="molecule type" value="Genomic_DNA"/>
</dbReference>
<organism evidence="2 3">
    <name type="scientific">Rubus argutus</name>
    <name type="common">Southern blackberry</name>
    <dbReference type="NCBI Taxonomy" id="59490"/>
    <lineage>
        <taxon>Eukaryota</taxon>
        <taxon>Viridiplantae</taxon>
        <taxon>Streptophyta</taxon>
        <taxon>Embryophyta</taxon>
        <taxon>Tracheophyta</taxon>
        <taxon>Spermatophyta</taxon>
        <taxon>Magnoliopsida</taxon>
        <taxon>eudicotyledons</taxon>
        <taxon>Gunneridae</taxon>
        <taxon>Pentapetalae</taxon>
        <taxon>rosids</taxon>
        <taxon>fabids</taxon>
        <taxon>Rosales</taxon>
        <taxon>Rosaceae</taxon>
        <taxon>Rosoideae</taxon>
        <taxon>Rosoideae incertae sedis</taxon>
        <taxon>Rubus</taxon>
    </lineage>
</organism>
<feature type="region of interest" description="Disordered" evidence="1">
    <location>
        <begin position="122"/>
        <end position="145"/>
    </location>
</feature>
<feature type="compositionally biased region" description="Polar residues" evidence="1">
    <location>
        <begin position="130"/>
        <end position="145"/>
    </location>
</feature>
<reference evidence="2 3" key="1">
    <citation type="journal article" date="2023" name="G3 (Bethesda)">
        <title>A chromosome-length genome assembly and annotation of blackberry (Rubus argutus, cv. 'Hillquist').</title>
        <authorList>
            <person name="Bruna T."/>
            <person name="Aryal R."/>
            <person name="Dudchenko O."/>
            <person name="Sargent D.J."/>
            <person name="Mead D."/>
            <person name="Buti M."/>
            <person name="Cavallini A."/>
            <person name="Hytonen T."/>
            <person name="Andres J."/>
            <person name="Pham M."/>
            <person name="Weisz D."/>
            <person name="Mascagni F."/>
            <person name="Usai G."/>
            <person name="Natali L."/>
            <person name="Bassil N."/>
            <person name="Fernandez G.E."/>
            <person name="Lomsadze A."/>
            <person name="Armour M."/>
            <person name="Olukolu B."/>
            <person name="Poorten T."/>
            <person name="Britton C."/>
            <person name="Davik J."/>
            <person name="Ashrafi H."/>
            <person name="Aiden E.L."/>
            <person name="Borodovsky M."/>
            <person name="Worthington M."/>
        </authorList>
    </citation>
    <scope>NUCLEOTIDE SEQUENCE [LARGE SCALE GENOMIC DNA]</scope>
    <source>
        <strain evidence="2">PI 553951</strain>
    </source>
</reference>
<comment type="caution">
    <text evidence="2">The sequence shown here is derived from an EMBL/GenBank/DDBJ whole genome shotgun (WGS) entry which is preliminary data.</text>
</comment>
<name>A0AAW1YR06_RUBAR</name>
<protein>
    <submittedName>
        <fullName evidence="2">Uncharacterized protein</fullName>
    </submittedName>
</protein>
<proteinExistence type="predicted"/>